<sequence>MGRAAAQRFNVTVQVLPLDRGPRGSYAGDRGPMKAGETKDHDHVVSMEVEDESNLVSNRTKVSQLAQRYAKIRAQALSPDESLGLIERLAGEQQ</sequence>
<dbReference type="EMBL" id="JACTVJ010000007">
    <property type="protein sequence ID" value="MBC9714562.1"/>
    <property type="molecule type" value="Genomic_DNA"/>
</dbReference>
<feature type="region of interest" description="Disordered" evidence="1">
    <location>
        <begin position="20"/>
        <end position="40"/>
    </location>
</feature>
<evidence type="ECO:0000313" key="3">
    <source>
        <dbReference type="EMBL" id="MBC9714562.1"/>
    </source>
</evidence>
<organism evidence="3 4">
    <name type="scientific">Streptomyces polyasparticus</name>
    <dbReference type="NCBI Taxonomy" id="2767826"/>
    <lineage>
        <taxon>Bacteria</taxon>
        <taxon>Bacillati</taxon>
        <taxon>Actinomycetota</taxon>
        <taxon>Actinomycetes</taxon>
        <taxon>Kitasatosporales</taxon>
        <taxon>Streptomycetaceae</taxon>
        <taxon>Streptomyces</taxon>
    </lineage>
</organism>
<protein>
    <recommendedName>
        <fullName evidence="2">DUF5753 domain-containing protein</fullName>
    </recommendedName>
</protein>
<name>A0ABR7SGE6_9ACTN</name>
<evidence type="ECO:0000256" key="1">
    <source>
        <dbReference type="SAM" id="MobiDB-lite"/>
    </source>
</evidence>
<evidence type="ECO:0000259" key="2">
    <source>
        <dbReference type="Pfam" id="PF19054"/>
    </source>
</evidence>
<gene>
    <name evidence="3" type="ORF">H9Y04_18560</name>
</gene>
<comment type="caution">
    <text evidence="3">The sequence shown here is derived from an EMBL/GenBank/DDBJ whole genome shotgun (WGS) entry which is preliminary data.</text>
</comment>
<keyword evidence="4" id="KW-1185">Reference proteome</keyword>
<dbReference type="Proteomes" id="UP000642284">
    <property type="component" value="Unassembled WGS sequence"/>
</dbReference>
<proteinExistence type="predicted"/>
<evidence type="ECO:0000313" key="4">
    <source>
        <dbReference type="Proteomes" id="UP000642284"/>
    </source>
</evidence>
<feature type="domain" description="DUF5753" evidence="2">
    <location>
        <begin position="5"/>
        <end position="88"/>
    </location>
</feature>
<dbReference type="InterPro" id="IPR043917">
    <property type="entry name" value="DUF5753"/>
</dbReference>
<dbReference type="Pfam" id="PF19054">
    <property type="entry name" value="DUF5753"/>
    <property type="match status" value="1"/>
</dbReference>
<accession>A0ABR7SGE6</accession>
<reference evidence="3 4" key="1">
    <citation type="submission" date="2020-08" db="EMBL/GenBank/DDBJ databases">
        <title>Genemic of Streptomyces polyaspartic.</title>
        <authorList>
            <person name="Liu W."/>
        </authorList>
    </citation>
    <scope>NUCLEOTIDE SEQUENCE [LARGE SCALE GENOMIC DNA]</scope>
    <source>
        <strain evidence="3 4">TRM66268-LWL</strain>
    </source>
</reference>